<dbReference type="AlphaFoldDB" id="D6GR44"/>
<dbReference type="RefSeq" id="WP_014262243.1">
    <property type="nucleotide sequence ID" value="NC_016630.1"/>
</dbReference>
<dbReference type="Proteomes" id="UP000007468">
    <property type="component" value="Chromosome"/>
</dbReference>
<feature type="transmembrane region" description="Helical" evidence="5">
    <location>
        <begin position="36"/>
        <end position="53"/>
    </location>
</feature>
<gene>
    <name evidence="7" type="ordered locus">HMPREF0389_00048</name>
</gene>
<evidence type="ECO:0000256" key="4">
    <source>
        <dbReference type="ARBA" id="ARBA00023136"/>
    </source>
</evidence>
<keyword evidence="8" id="KW-1185">Reference proteome</keyword>
<evidence type="ECO:0000256" key="3">
    <source>
        <dbReference type="ARBA" id="ARBA00022989"/>
    </source>
</evidence>
<feature type="domain" description="DUF1232" evidence="6">
    <location>
        <begin position="39"/>
        <end position="75"/>
    </location>
</feature>
<dbReference type="EMBL" id="CP002390">
    <property type="protein sequence ID" value="EFE28135.1"/>
    <property type="molecule type" value="Genomic_DNA"/>
</dbReference>
<keyword evidence="4 5" id="KW-0472">Membrane</keyword>
<evidence type="ECO:0000256" key="5">
    <source>
        <dbReference type="SAM" id="Phobius"/>
    </source>
</evidence>
<organism evidence="7 8">
    <name type="scientific">Filifactor alocis (strain ATCC 35896 / CCUG 47790 / D40 B5)</name>
    <name type="common">Fusobacterium alocis</name>
    <dbReference type="NCBI Taxonomy" id="546269"/>
    <lineage>
        <taxon>Bacteria</taxon>
        <taxon>Bacillati</taxon>
        <taxon>Bacillota</taxon>
        <taxon>Clostridia</taxon>
        <taxon>Peptostreptococcales</taxon>
        <taxon>Filifactoraceae</taxon>
        <taxon>Filifactor</taxon>
    </lineage>
</organism>
<dbReference type="eggNOG" id="COG3339">
    <property type="taxonomic scope" value="Bacteria"/>
</dbReference>
<sequence length="124" mass="14727">MKNNYSIFLQGFRFLKTVKHLPDFLLDDEVKWYRKCKVILLLFFMAAYLLSPIDLLWDFLFFGLGYVEDIFLILFLLAYVCDELERYAEQKSVGENHGNACNFKNKKDCDIIDVEFITKDKDTN</sequence>
<dbReference type="InterPro" id="IPR010652">
    <property type="entry name" value="DUF1232"/>
</dbReference>
<dbReference type="Pfam" id="PF06803">
    <property type="entry name" value="DUF1232"/>
    <property type="match status" value="1"/>
</dbReference>
<protein>
    <recommendedName>
        <fullName evidence="6">DUF1232 domain-containing protein</fullName>
    </recommendedName>
</protein>
<dbReference type="KEGG" id="faa:HMPREF0389_00048"/>
<reference evidence="8" key="1">
    <citation type="submission" date="2010-12" db="EMBL/GenBank/DDBJ databases">
        <title>The genome sequence of Filifactor alocis strain ATCC 35896.</title>
        <authorList>
            <consortium name="The Broad Institute Genome Sequencing Platform"/>
            <person name="Ward D."/>
            <person name="Earl A."/>
            <person name="Feldgarden M."/>
            <person name="Young S.K."/>
            <person name="Gargeya S."/>
            <person name="Zeng Q."/>
            <person name="Alvarado L."/>
            <person name="Berlin A."/>
            <person name="Bochicchio J."/>
            <person name="Chapman S.B."/>
            <person name="Chen Z."/>
            <person name="Freedman E."/>
            <person name="Gellesch M."/>
            <person name="Goldberg J."/>
            <person name="Griggs A."/>
            <person name="Gujja S."/>
            <person name="Heilman E."/>
            <person name="Heiman D."/>
            <person name="Howarth C."/>
            <person name="Mehta T."/>
            <person name="Neiman D."/>
            <person name="Pearson M."/>
            <person name="Roberts A."/>
            <person name="Saif S."/>
            <person name="Shea T."/>
            <person name="Shenoy N."/>
            <person name="Sisk P."/>
            <person name="Stolte C."/>
            <person name="Sykes S."/>
            <person name="White J."/>
            <person name="Yandava C."/>
            <person name="Izard J."/>
            <person name="Blanton J.M."/>
            <person name="Baranova O.V."/>
            <person name="Tanner A.C."/>
            <person name="Dewhirst F.E."/>
            <person name="Haas B."/>
            <person name="Nusbaum C."/>
            <person name="Birren B."/>
        </authorList>
    </citation>
    <scope>NUCLEOTIDE SEQUENCE [LARGE SCALE GENOMIC DNA]</scope>
    <source>
        <strain evidence="8">ATCC 35896 / D40 B5</strain>
    </source>
</reference>
<keyword evidence="3 5" id="KW-1133">Transmembrane helix</keyword>
<keyword evidence="2 5" id="KW-0812">Transmembrane</keyword>
<feature type="transmembrane region" description="Helical" evidence="5">
    <location>
        <begin position="59"/>
        <end position="81"/>
    </location>
</feature>
<evidence type="ECO:0000256" key="2">
    <source>
        <dbReference type="ARBA" id="ARBA00022692"/>
    </source>
</evidence>
<evidence type="ECO:0000313" key="7">
    <source>
        <dbReference type="EMBL" id="EFE28135.1"/>
    </source>
</evidence>
<evidence type="ECO:0000256" key="1">
    <source>
        <dbReference type="ARBA" id="ARBA00004127"/>
    </source>
</evidence>
<name>D6GR44_FILAD</name>
<accession>D6GR44</accession>
<evidence type="ECO:0000259" key="6">
    <source>
        <dbReference type="Pfam" id="PF06803"/>
    </source>
</evidence>
<comment type="subcellular location">
    <subcellularLocation>
        <location evidence="1">Endomembrane system</location>
        <topology evidence="1">Multi-pass membrane protein</topology>
    </subcellularLocation>
</comment>
<dbReference type="GO" id="GO:0012505">
    <property type="term" value="C:endomembrane system"/>
    <property type="evidence" value="ECO:0007669"/>
    <property type="project" value="UniProtKB-SubCell"/>
</dbReference>
<evidence type="ECO:0000313" key="8">
    <source>
        <dbReference type="Proteomes" id="UP000007468"/>
    </source>
</evidence>
<proteinExistence type="predicted"/>